<dbReference type="AlphaFoldDB" id="A0A0U4FSR5"/>
<dbReference type="RefSeq" id="WP_068445242.1">
    <property type="nucleotide sequence ID" value="NZ_CP013862.1"/>
</dbReference>
<dbReference type="GO" id="GO:0016705">
    <property type="term" value="F:oxidoreductase activity, acting on paired donors, with incorporation or reduction of molecular oxygen"/>
    <property type="evidence" value="ECO:0007669"/>
    <property type="project" value="InterPro"/>
</dbReference>
<dbReference type="PANTHER" id="PTHR30137:SF8">
    <property type="entry name" value="BLR5498 PROTEIN"/>
    <property type="match status" value="1"/>
</dbReference>
<proteinExistence type="predicted"/>
<evidence type="ECO:0000256" key="2">
    <source>
        <dbReference type="ARBA" id="ARBA00023033"/>
    </source>
</evidence>
<evidence type="ECO:0000256" key="1">
    <source>
        <dbReference type="ARBA" id="ARBA00023002"/>
    </source>
</evidence>
<dbReference type="InterPro" id="IPR011251">
    <property type="entry name" value="Luciferase-like_dom"/>
</dbReference>
<accession>A0A0U4FSR5</accession>
<dbReference type="Gene3D" id="3.20.20.30">
    <property type="entry name" value="Luciferase-like domain"/>
    <property type="match status" value="1"/>
</dbReference>
<dbReference type="Pfam" id="PF00296">
    <property type="entry name" value="Bac_luciferase"/>
    <property type="match status" value="1"/>
</dbReference>
<name>A0A0U4FSR5_9BACI</name>
<dbReference type="Proteomes" id="UP000050331">
    <property type="component" value="Chromosome"/>
</dbReference>
<dbReference type="InterPro" id="IPR050766">
    <property type="entry name" value="Bact_Lucif_Oxidored"/>
</dbReference>
<evidence type="ECO:0000313" key="5">
    <source>
        <dbReference type="Proteomes" id="UP000050331"/>
    </source>
</evidence>
<keyword evidence="2" id="KW-0503">Monooxygenase</keyword>
<evidence type="ECO:0000313" key="4">
    <source>
        <dbReference type="EMBL" id="ALX48933.1"/>
    </source>
</evidence>
<organism evidence="4 5">
    <name type="scientific">Lentibacillus amyloliquefaciens</name>
    <dbReference type="NCBI Taxonomy" id="1472767"/>
    <lineage>
        <taxon>Bacteria</taxon>
        <taxon>Bacillati</taxon>
        <taxon>Bacillota</taxon>
        <taxon>Bacilli</taxon>
        <taxon>Bacillales</taxon>
        <taxon>Bacillaceae</taxon>
        <taxon>Lentibacillus</taxon>
    </lineage>
</organism>
<dbReference type="STRING" id="1472767.AOX59_10090"/>
<dbReference type="GO" id="GO:0004497">
    <property type="term" value="F:monooxygenase activity"/>
    <property type="evidence" value="ECO:0007669"/>
    <property type="project" value="UniProtKB-KW"/>
</dbReference>
<dbReference type="KEGG" id="lao:AOX59_10090"/>
<protein>
    <submittedName>
        <fullName evidence="4">Luciferase</fullName>
    </submittedName>
</protein>
<dbReference type="OrthoDB" id="9776438at2"/>
<keyword evidence="1" id="KW-0560">Oxidoreductase</keyword>
<dbReference type="GO" id="GO:0005829">
    <property type="term" value="C:cytosol"/>
    <property type="evidence" value="ECO:0007669"/>
    <property type="project" value="TreeGrafter"/>
</dbReference>
<evidence type="ECO:0000259" key="3">
    <source>
        <dbReference type="Pfam" id="PF00296"/>
    </source>
</evidence>
<sequence length="352" mass="39550">MEECRVNQNKSMELGLYTLGDLLSPHATENQYSEHQRIQEMVELAKLAEDAGLDVFGVGESHQKLFVASSAPTILAKIAGVTNNIKLISASTVLSTSDPVRVYEDFSSLDLLSDGRAEIVAGRGSRYGAYELFGYNLNDYDELFEEKFELLLKLNKEQQITWEGNFRPPLKNAEIFPKPLEGNLPIWRAVGEHHSSAMQAGRMGAPMHLAALFGASSVFEKRVNAYRRAATEAGHDTEKLPVAVATMMYINQDSRKAMRDFYPYLNDTFSQVRGGSFPKDRFAEATSIKNAVMVGSPQMITEKILYQYELYGHQRFIAQIDSGNLPFRKVQEIIEMYATEVVPTVRKATKRK</sequence>
<dbReference type="InterPro" id="IPR036661">
    <property type="entry name" value="Luciferase-like_sf"/>
</dbReference>
<dbReference type="PANTHER" id="PTHR30137">
    <property type="entry name" value="LUCIFERASE-LIKE MONOOXYGENASE"/>
    <property type="match status" value="1"/>
</dbReference>
<dbReference type="EMBL" id="CP013862">
    <property type="protein sequence ID" value="ALX48933.1"/>
    <property type="molecule type" value="Genomic_DNA"/>
</dbReference>
<feature type="domain" description="Luciferase-like" evidence="3">
    <location>
        <begin position="22"/>
        <end position="310"/>
    </location>
</feature>
<reference evidence="4 5" key="1">
    <citation type="submission" date="2016-01" db="EMBL/GenBank/DDBJ databases">
        <title>Complete genome sequence of strain Lentibacillus amyloliquefaciens LAM0015T isolated from saline sediment.</title>
        <authorList>
            <person name="Wang J.-L."/>
            <person name="He M.-X."/>
        </authorList>
    </citation>
    <scope>NUCLEOTIDE SEQUENCE [LARGE SCALE GENOMIC DNA]</scope>
    <source>
        <strain evidence="4 5">LAM0015</strain>
    </source>
</reference>
<dbReference type="SUPFAM" id="SSF51679">
    <property type="entry name" value="Bacterial luciferase-like"/>
    <property type="match status" value="1"/>
</dbReference>
<keyword evidence="5" id="KW-1185">Reference proteome</keyword>
<gene>
    <name evidence="4" type="ORF">AOX59_10090</name>
</gene>